<feature type="domain" description="HTH crp-type" evidence="4">
    <location>
        <begin position="120"/>
        <end position="196"/>
    </location>
</feature>
<keyword evidence="3" id="KW-0804">Transcription</keyword>
<dbReference type="Proteomes" id="UP000001175">
    <property type="component" value="Chromosome"/>
</dbReference>
<dbReference type="InterPro" id="IPR036388">
    <property type="entry name" value="WH-like_DNA-bd_sf"/>
</dbReference>
<dbReference type="SUPFAM" id="SSF46785">
    <property type="entry name" value="Winged helix' DNA-binding domain"/>
    <property type="match status" value="1"/>
</dbReference>
<dbReference type="PROSITE" id="PS51063">
    <property type="entry name" value="HTH_CRP_2"/>
    <property type="match status" value="1"/>
</dbReference>
<dbReference type="Pfam" id="PF13545">
    <property type="entry name" value="HTH_Crp_2"/>
    <property type="match status" value="1"/>
</dbReference>
<dbReference type="GeneID" id="72430554"/>
<gene>
    <name evidence="5" type="primary">cysR</name>
    <name evidence="5" type="ordered locus">syc2406_c</name>
</gene>
<dbReference type="SMART" id="SM00419">
    <property type="entry name" value="HTH_CRP"/>
    <property type="match status" value="1"/>
</dbReference>
<dbReference type="RefSeq" id="WP_011244716.1">
    <property type="nucleotide sequence ID" value="NC_006576.1"/>
</dbReference>
<dbReference type="AlphaFoldDB" id="A0A0H3K5N9"/>
<name>A0A0H3K5N9_SYNP6</name>
<reference evidence="5 6" key="1">
    <citation type="journal article" date="2007" name="Photosyn. Res.">
        <title>Complete nucleotide sequence of the freshwater unicellular cyanobacterium Synechococcus elongatus PCC 6301 chromosome: gene content and organization.</title>
        <authorList>
            <person name="Sugita C."/>
            <person name="Ogata K."/>
            <person name="Shikata M."/>
            <person name="Jikuya H."/>
            <person name="Takano J."/>
            <person name="Furumichi M."/>
            <person name="Kanehisa M."/>
            <person name="Omata T."/>
            <person name="Sugiura M."/>
            <person name="Sugita M."/>
        </authorList>
    </citation>
    <scope>NUCLEOTIDE SEQUENCE [LARGE SCALE GENOMIC DNA]</scope>
    <source>
        <strain evidence="6">ATCC 27144 / PCC 6301 / SAUG 1402/1</strain>
    </source>
</reference>
<protein>
    <submittedName>
        <fullName evidence="5">Transcriptional regulator CRP family protein</fullName>
    </submittedName>
</protein>
<dbReference type="InterPro" id="IPR012318">
    <property type="entry name" value="HTH_CRP"/>
</dbReference>
<dbReference type="GO" id="GO:0003700">
    <property type="term" value="F:DNA-binding transcription factor activity"/>
    <property type="evidence" value="ECO:0007669"/>
    <property type="project" value="InterPro"/>
</dbReference>
<evidence type="ECO:0000259" key="4">
    <source>
        <dbReference type="PROSITE" id="PS51063"/>
    </source>
</evidence>
<accession>A0A0H3K5N9</accession>
<evidence type="ECO:0000256" key="3">
    <source>
        <dbReference type="ARBA" id="ARBA00023163"/>
    </source>
</evidence>
<dbReference type="CDD" id="cd00092">
    <property type="entry name" value="HTH_CRP"/>
    <property type="match status" value="1"/>
</dbReference>
<dbReference type="InterPro" id="IPR018490">
    <property type="entry name" value="cNMP-bd_dom_sf"/>
</dbReference>
<evidence type="ECO:0000313" key="5">
    <source>
        <dbReference type="EMBL" id="BAD80596.1"/>
    </source>
</evidence>
<keyword evidence="2" id="KW-0238">DNA-binding</keyword>
<dbReference type="PROSITE" id="PS00042">
    <property type="entry name" value="HTH_CRP_1"/>
    <property type="match status" value="1"/>
</dbReference>
<dbReference type="Gene3D" id="1.10.10.10">
    <property type="entry name" value="Winged helix-like DNA-binding domain superfamily/Winged helix DNA-binding domain"/>
    <property type="match status" value="1"/>
</dbReference>
<evidence type="ECO:0000313" key="6">
    <source>
        <dbReference type="Proteomes" id="UP000001175"/>
    </source>
</evidence>
<evidence type="ECO:0000256" key="2">
    <source>
        <dbReference type="ARBA" id="ARBA00023125"/>
    </source>
</evidence>
<proteinExistence type="predicted"/>
<dbReference type="InterPro" id="IPR036390">
    <property type="entry name" value="WH_DNA-bd_sf"/>
</dbReference>
<dbReference type="eggNOG" id="COG0664">
    <property type="taxonomic scope" value="Bacteria"/>
</dbReference>
<dbReference type="GO" id="GO:0003677">
    <property type="term" value="F:DNA binding"/>
    <property type="evidence" value="ECO:0007669"/>
    <property type="project" value="UniProtKB-KW"/>
</dbReference>
<evidence type="ECO:0000256" key="1">
    <source>
        <dbReference type="ARBA" id="ARBA00023015"/>
    </source>
</evidence>
<sequence>MVREPASTLLPPTSPATPAPHRLLIGRRGMVPTGANVIWKIQSGLVRSSTWGEEGDMISLGLWGPGDLIGRPLSCLDPYELECLTAVEVVAVSDPALESHESLVRSLRYTERLLSITRLRRAEAKLASLLGWIGERFGQPGATGWEIDLRRIPLTHQVIAELSGSTRVTTTRLLGEFRQAGRIHRRDRALIVRYPETLYPPARLSA</sequence>
<dbReference type="SMR" id="A0A0H3K5N9"/>
<dbReference type="InterPro" id="IPR018335">
    <property type="entry name" value="Tscrpt_reg_HTH_Crp-type_CS"/>
</dbReference>
<keyword evidence="1" id="KW-0805">Transcription regulation</keyword>
<dbReference type="EMBL" id="AP008231">
    <property type="protein sequence ID" value="BAD80596.1"/>
    <property type="molecule type" value="Genomic_DNA"/>
</dbReference>
<dbReference type="SUPFAM" id="SSF51206">
    <property type="entry name" value="cAMP-binding domain-like"/>
    <property type="match status" value="1"/>
</dbReference>
<organism evidence="5 6">
    <name type="scientific">Synechococcus sp. (strain ATCC 27144 / PCC 6301 / SAUG 1402/1)</name>
    <name type="common">Anacystis nidulans</name>
    <dbReference type="NCBI Taxonomy" id="269084"/>
    <lineage>
        <taxon>Bacteria</taxon>
        <taxon>Bacillati</taxon>
        <taxon>Cyanobacteriota</taxon>
        <taxon>Cyanophyceae</taxon>
        <taxon>Synechococcales</taxon>
        <taxon>Synechococcaceae</taxon>
        <taxon>Synechococcus</taxon>
    </lineage>
</organism>
<dbReference type="KEGG" id="syc:syc2406_c"/>